<dbReference type="EMBL" id="CP119879">
    <property type="protein sequence ID" value="WFD35214.1"/>
    <property type="molecule type" value="Genomic_DNA"/>
</dbReference>
<protein>
    <submittedName>
        <fullName evidence="6">Chromatin binding protein</fullName>
    </submittedName>
</protein>
<dbReference type="InterPro" id="IPR015943">
    <property type="entry name" value="WD40/YVTN_repeat-like_dom_sf"/>
</dbReference>
<evidence type="ECO:0000256" key="2">
    <source>
        <dbReference type="ARBA" id="ARBA00022574"/>
    </source>
</evidence>
<evidence type="ECO:0000313" key="6">
    <source>
        <dbReference type="EMBL" id="WFD35214.1"/>
    </source>
</evidence>
<dbReference type="Pfam" id="PF00400">
    <property type="entry name" value="WD40"/>
    <property type="match status" value="2"/>
</dbReference>
<dbReference type="PROSITE" id="PS00678">
    <property type="entry name" value="WD_REPEATS_1"/>
    <property type="match status" value="1"/>
</dbReference>
<evidence type="ECO:0000313" key="7">
    <source>
        <dbReference type="Proteomes" id="UP001219933"/>
    </source>
</evidence>
<dbReference type="Gene3D" id="2.130.10.10">
    <property type="entry name" value="YVTN repeat-like/Quinoprotein amine dehydrogenase"/>
    <property type="match status" value="2"/>
</dbReference>
<dbReference type="PROSITE" id="PS50294">
    <property type="entry name" value="WD_REPEATS_REGION"/>
    <property type="match status" value="1"/>
</dbReference>
<proteinExistence type="predicted"/>
<evidence type="ECO:0000256" key="3">
    <source>
        <dbReference type="ARBA" id="ARBA00022737"/>
    </source>
</evidence>
<dbReference type="GO" id="GO:0048188">
    <property type="term" value="C:Set1C/COMPASS complex"/>
    <property type="evidence" value="ECO:0007669"/>
    <property type="project" value="InterPro"/>
</dbReference>
<dbReference type="AlphaFoldDB" id="A0AAF0EU74"/>
<dbReference type="InterPro" id="IPR037850">
    <property type="entry name" value="RBBP5/Swd1"/>
</dbReference>
<dbReference type="PANTHER" id="PTHR44040">
    <property type="entry name" value="RETINOBLASTOMA-BINDING PROTEIN 5"/>
    <property type="match status" value="1"/>
</dbReference>
<keyword evidence="2 5" id="KW-0853">WD repeat</keyword>
<dbReference type="PROSITE" id="PS50082">
    <property type="entry name" value="WD_REPEATS_2"/>
    <property type="match status" value="1"/>
</dbReference>
<dbReference type="InterPro" id="IPR001680">
    <property type="entry name" value="WD40_rpt"/>
</dbReference>
<keyword evidence="7" id="KW-1185">Reference proteome</keyword>
<dbReference type="InterPro" id="IPR036322">
    <property type="entry name" value="WD40_repeat_dom_sf"/>
</dbReference>
<reference evidence="6" key="1">
    <citation type="submission" date="2023-03" db="EMBL/GenBank/DDBJ databases">
        <title>Mating type loci evolution in Malassezia.</title>
        <authorList>
            <person name="Coelho M.A."/>
        </authorList>
    </citation>
    <scope>NUCLEOTIDE SEQUENCE</scope>
    <source>
        <strain evidence="6">CBS 11721</strain>
    </source>
</reference>
<comment type="subcellular location">
    <subcellularLocation>
        <location evidence="1">Nucleus</location>
    </subcellularLocation>
</comment>
<evidence type="ECO:0000256" key="4">
    <source>
        <dbReference type="ARBA" id="ARBA00023242"/>
    </source>
</evidence>
<dbReference type="InterPro" id="IPR019775">
    <property type="entry name" value="WD40_repeat_CS"/>
</dbReference>
<keyword evidence="4" id="KW-0539">Nucleus</keyword>
<feature type="repeat" description="WD" evidence="5">
    <location>
        <begin position="19"/>
        <end position="60"/>
    </location>
</feature>
<sequence>MDGFVSIWDIETRALLRWFGGHVKAVTSVSWSPHGRYLASASLDWNVNVWDLANGSGRRARTLRFDCPLASVSFSPTSSRQLLVTTATKQAYLVTFPTTGSAEPVVTLLPADDVSAACFSRDGSCIVAGTTRGALAVFNTDGASINQPMPVGPAAIRQLAFDRTGRHLVVNMNDRTIRTLTASGSPPSFAARHKFQDLVGRTPWDGVSFSSDSEYVLGGAAHSTAHKMYVWDRDSGVLVKILEGPREPLATACWHPARRVIASACTSGDIYLWKTPSTEIWSAYAPGFEELEENVEYEEREDEFDLADIDARRAADTSEAPVDIFSTGPGQRAVVSAANRARLPSSLSPGAERLDEDDTDTAFFIPPILDDAIES</sequence>
<name>A0AAF0EU74_9BASI</name>
<dbReference type="SMART" id="SM00320">
    <property type="entry name" value="WD40"/>
    <property type="match status" value="5"/>
</dbReference>
<dbReference type="Proteomes" id="UP001219933">
    <property type="component" value="Chromosome 3"/>
</dbReference>
<gene>
    <name evidence="6" type="primary">SWD1</name>
    <name evidence="6" type="ORF">MCUN1_002064</name>
</gene>
<accession>A0AAF0EU74</accession>
<dbReference type="PANTHER" id="PTHR44040:SF1">
    <property type="entry name" value="RETINOBLASTOMA-BINDING PROTEIN 5"/>
    <property type="match status" value="1"/>
</dbReference>
<keyword evidence="3" id="KW-0677">Repeat</keyword>
<organism evidence="6 7">
    <name type="scientific">Malassezia cuniculi</name>
    <dbReference type="NCBI Taxonomy" id="948313"/>
    <lineage>
        <taxon>Eukaryota</taxon>
        <taxon>Fungi</taxon>
        <taxon>Dikarya</taxon>
        <taxon>Basidiomycota</taxon>
        <taxon>Ustilaginomycotina</taxon>
        <taxon>Malasseziomycetes</taxon>
        <taxon>Malasseziales</taxon>
        <taxon>Malasseziaceae</taxon>
        <taxon>Malassezia</taxon>
    </lineage>
</organism>
<evidence type="ECO:0000256" key="1">
    <source>
        <dbReference type="ARBA" id="ARBA00004123"/>
    </source>
</evidence>
<dbReference type="SUPFAM" id="SSF50978">
    <property type="entry name" value="WD40 repeat-like"/>
    <property type="match status" value="1"/>
</dbReference>
<evidence type="ECO:0000256" key="5">
    <source>
        <dbReference type="PROSITE-ProRule" id="PRU00221"/>
    </source>
</evidence>